<dbReference type="SUPFAM" id="SSF53098">
    <property type="entry name" value="Ribonuclease H-like"/>
    <property type="match status" value="1"/>
</dbReference>
<dbReference type="GO" id="GO:0004523">
    <property type="term" value="F:RNA-DNA hybrid ribonuclease activity"/>
    <property type="evidence" value="ECO:0007669"/>
    <property type="project" value="InterPro"/>
</dbReference>
<comment type="caution">
    <text evidence="2">The sequence shown here is derived from an EMBL/GenBank/DDBJ whole genome shotgun (WGS) entry which is preliminary data.</text>
</comment>
<dbReference type="CDD" id="cd09279">
    <property type="entry name" value="RNase_HI_like"/>
    <property type="match status" value="1"/>
</dbReference>
<reference evidence="2 3" key="1">
    <citation type="journal article" date="2017" name="Nat. Commun.">
        <title>Genome assembly with in vitro proximity ligation data and whole-genome triplication in lettuce.</title>
        <authorList>
            <person name="Reyes-Chin-Wo S."/>
            <person name="Wang Z."/>
            <person name="Yang X."/>
            <person name="Kozik A."/>
            <person name="Arikit S."/>
            <person name="Song C."/>
            <person name="Xia L."/>
            <person name="Froenicke L."/>
            <person name="Lavelle D.O."/>
            <person name="Truco M.J."/>
            <person name="Xia R."/>
            <person name="Zhu S."/>
            <person name="Xu C."/>
            <person name="Xu H."/>
            <person name="Xu X."/>
            <person name="Cox K."/>
            <person name="Korf I."/>
            <person name="Meyers B.C."/>
            <person name="Michelmore R.W."/>
        </authorList>
    </citation>
    <scope>NUCLEOTIDE SEQUENCE [LARGE SCALE GENOMIC DNA]</scope>
    <source>
        <strain evidence="3">cv. Salinas</strain>
        <tissue evidence="2">Seedlings</tissue>
    </source>
</reference>
<sequence>MLQAGKELWKLYTNGTASKEGSGIGLILQSPNGKEITYVFRFNFQVSNNEAEYQALLAGLRLAKEVCAKKLAALSDSVLMINQINGTYEDKDPRMQKYLDAVHSLTNTFKSFSIKQISQGKNGREDTLSKLASTSYDHLTKKVLVEVLPERSIDN</sequence>
<evidence type="ECO:0000259" key="1">
    <source>
        <dbReference type="Pfam" id="PF13456"/>
    </source>
</evidence>
<dbReference type="PANTHER" id="PTHR48475">
    <property type="entry name" value="RIBONUCLEASE H"/>
    <property type="match status" value="1"/>
</dbReference>
<dbReference type="PANTHER" id="PTHR48475:SF2">
    <property type="entry name" value="RIBONUCLEASE H"/>
    <property type="match status" value="1"/>
</dbReference>
<dbReference type="InterPro" id="IPR002156">
    <property type="entry name" value="RNaseH_domain"/>
</dbReference>
<gene>
    <name evidence="2" type="ORF">LSAT_V11C900490490</name>
</gene>
<evidence type="ECO:0000313" key="2">
    <source>
        <dbReference type="EMBL" id="KAJ0187504.1"/>
    </source>
</evidence>
<dbReference type="GO" id="GO:0003676">
    <property type="term" value="F:nucleic acid binding"/>
    <property type="evidence" value="ECO:0007669"/>
    <property type="project" value="InterPro"/>
</dbReference>
<feature type="domain" description="RNase H type-1" evidence="1">
    <location>
        <begin position="17"/>
        <end position="130"/>
    </location>
</feature>
<dbReference type="InterPro" id="IPR036397">
    <property type="entry name" value="RNaseH_sf"/>
</dbReference>
<protein>
    <recommendedName>
        <fullName evidence="1">RNase H type-1 domain-containing protein</fullName>
    </recommendedName>
</protein>
<name>A0A9R1WU07_LACSA</name>
<organism evidence="2 3">
    <name type="scientific">Lactuca sativa</name>
    <name type="common">Garden lettuce</name>
    <dbReference type="NCBI Taxonomy" id="4236"/>
    <lineage>
        <taxon>Eukaryota</taxon>
        <taxon>Viridiplantae</taxon>
        <taxon>Streptophyta</taxon>
        <taxon>Embryophyta</taxon>
        <taxon>Tracheophyta</taxon>
        <taxon>Spermatophyta</taxon>
        <taxon>Magnoliopsida</taxon>
        <taxon>eudicotyledons</taxon>
        <taxon>Gunneridae</taxon>
        <taxon>Pentapetalae</taxon>
        <taxon>asterids</taxon>
        <taxon>campanulids</taxon>
        <taxon>Asterales</taxon>
        <taxon>Asteraceae</taxon>
        <taxon>Cichorioideae</taxon>
        <taxon>Cichorieae</taxon>
        <taxon>Lactucinae</taxon>
        <taxon>Lactuca</taxon>
    </lineage>
</organism>
<dbReference type="Gene3D" id="3.30.420.10">
    <property type="entry name" value="Ribonuclease H-like superfamily/Ribonuclease H"/>
    <property type="match status" value="1"/>
</dbReference>
<dbReference type="Proteomes" id="UP000235145">
    <property type="component" value="Unassembled WGS sequence"/>
</dbReference>
<proteinExistence type="predicted"/>
<dbReference type="AlphaFoldDB" id="A0A9R1WU07"/>
<dbReference type="Pfam" id="PF13456">
    <property type="entry name" value="RVT_3"/>
    <property type="match status" value="1"/>
</dbReference>
<evidence type="ECO:0000313" key="3">
    <source>
        <dbReference type="Proteomes" id="UP000235145"/>
    </source>
</evidence>
<dbReference type="InterPro" id="IPR012337">
    <property type="entry name" value="RNaseH-like_sf"/>
</dbReference>
<accession>A0A9R1WU07</accession>
<keyword evidence="3" id="KW-1185">Reference proteome</keyword>
<dbReference type="EMBL" id="NBSK02000009">
    <property type="protein sequence ID" value="KAJ0187504.1"/>
    <property type="molecule type" value="Genomic_DNA"/>
</dbReference>